<evidence type="ECO:0000313" key="2">
    <source>
        <dbReference type="Proteomes" id="UP000793456"/>
    </source>
</evidence>
<reference evidence="1" key="1">
    <citation type="submission" date="2018-11" db="EMBL/GenBank/DDBJ databases">
        <title>The sequence and de novo assembly of Larimichthys crocea genome using PacBio and Hi-C technologies.</title>
        <authorList>
            <person name="Xu P."/>
            <person name="Chen B."/>
            <person name="Zhou Z."/>
            <person name="Ke Q."/>
            <person name="Wu Y."/>
            <person name="Bai H."/>
            <person name="Pu F."/>
        </authorList>
    </citation>
    <scope>NUCLEOTIDE SEQUENCE</scope>
    <source>
        <tissue evidence="1">Muscle</tissue>
    </source>
</reference>
<protein>
    <submittedName>
        <fullName evidence="1">Uncharacterized protein</fullName>
    </submittedName>
</protein>
<organism evidence="1 2">
    <name type="scientific">Larimichthys crocea</name>
    <name type="common">Large yellow croaker</name>
    <name type="synonym">Pseudosciaena crocea</name>
    <dbReference type="NCBI Taxonomy" id="215358"/>
    <lineage>
        <taxon>Eukaryota</taxon>
        <taxon>Metazoa</taxon>
        <taxon>Chordata</taxon>
        <taxon>Craniata</taxon>
        <taxon>Vertebrata</taxon>
        <taxon>Euteleostomi</taxon>
        <taxon>Actinopterygii</taxon>
        <taxon>Neopterygii</taxon>
        <taxon>Teleostei</taxon>
        <taxon>Neoteleostei</taxon>
        <taxon>Acanthomorphata</taxon>
        <taxon>Eupercaria</taxon>
        <taxon>Sciaenidae</taxon>
        <taxon>Larimichthys</taxon>
    </lineage>
</organism>
<evidence type="ECO:0000313" key="1">
    <source>
        <dbReference type="EMBL" id="TMS11287.1"/>
    </source>
</evidence>
<sequence>MTSKKVIELFYDVVSPYSWLGFEVSFSFKVGFSNRATVFRIKIMKLLYVGGLCLQVMCRYRQVWNIELKLRPAFLGGIMHGSGNKPPGLVPKKFLYMAKDLNRLAGYFGVPLQTPSDPFEAMFNKGSLSAMRFVTAVQEREKDGDKQVEQVCRELWKRIWSDDKDITEPGSLSEAAMKAGLSDSEIKEALKLSTTKEIKDKLKRVTQEALDHGAFGFPLLVCHVNGKPEMFFGSDRFELMAHCIGEKWLGPQPGKSAAKLMSSVSEADFRCQHGDTICEIRVYEQEVIVVPILLLAAFLVTLVFILLLRFCPEKVDRIRPKPSKPATRRVLHGIDAPPGINALEGESIALDMPSSYSTFHPPTTYPSKNFSTSVVTPSFPPSPPPQPIKPSFTPVVQPRELPRQRLPESFNLVTSLPVAFSLRSDSSVSLYRARMENRNVVLRVLKELLGVVSLRAPLVTVVEELENRDMLSFLWRCRQEKVDPPCEMTERRIFTMAKHVASALEFLHNKDILHGNVCARSVLVSKEYTAKLWGLHGVYTRKNHGATQRDDPSMKKWQAPEVLARRSTGPSSDIWSFGVLLYEMATLGEAPFAEISVNELLQFHQRGKSLKKPSNCSNTLYSVIKACCQWKDQDRPMLPEVSRKLVSGEKSASDKVLKVAGTVNIERYLQEAGYGETNSYTVF</sequence>
<keyword evidence="2" id="KW-1185">Reference proteome</keyword>
<comment type="caution">
    <text evidence="1">The sequence shown here is derived from an EMBL/GenBank/DDBJ whole genome shotgun (WGS) entry which is preliminary data.</text>
</comment>
<name>A0ACD3QVA3_LARCR</name>
<dbReference type="EMBL" id="CM011687">
    <property type="protein sequence ID" value="TMS11287.1"/>
    <property type="molecule type" value="Genomic_DNA"/>
</dbReference>
<gene>
    <name evidence="1" type="ORF">E3U43_020280</name>
</gene>
<proteinExistence type="predicted"/>
<dbReference type="Proteomes" id="UP000793456">
    <property type="component" value="Chromosome XIV"/>
</dbReference>
<accession>A0ACD3QVA3</accession>